<proteinExistence type="inferred from homology"/>
<reference evidence="13 16" key="3">
    <citation type="submission" date="2018-07" db="EMBL/GenBank/DDBJ databases">
        <title>Leeuwenhoekiella genomics.</title>
        <authorList>
            <person name="Tahon G."/>
            <person name="Willems A."/>
        </authorList>
    </citation>
    <scope>NUCLEOTIDE SEQUENCE [LARGE SCALE GENOMIC DNA]</scope>
    <source>
        <strain evidence="13 16">LMG 24856</strain>
    </source>
</reference>
<dbReference type="PANTHER" id="PTHR10192">
    <property type="entry name" value="MOLYBDOPTERIN BIOSYNTHESIS PROTEIN"/>
    <property type="match status" value="1"/>
</dbReference>
<comment type="catalytic activity">
    <reaction evidence="10">
        <text>adenylyl-molybdopterin + molybdate = Mo-molybdopterin + AMP + H(+)</text>
        <dbReference type="Rhea" id="RHEA:35047"/>
        <dbReference type="ChEBI" id="CHEBI:15378"/>
        <dbReference type="ChEBI" id="CHEBI:36264"/>
        <dbReference type="ChEBI" id="CHEBI:62727"/>
        <dbReference type="ChEBI" id="CHEBI:71302"/>
        <dbReference type="ChEBI" id="CHEBI:456215"/>
        <dbReference type="EC" id="2.10.1.1"/>
    </reaction>
</comment>
<evidence type="ECO:0000256" key="7">
    <source>
        <dbReference type="ARBA" id="ARBA00022723"/>
    </source>
</evidence>
<dbReference type="Proteomes" id="UP000290037">
    <property type="component" value="Unassembled WGS sequence"/>
</dbReference>
<evidence type="ECO:0000259" key="12">
    <source>
        <dbReference type="SMART" id="SM00852"/>
    </source>
</evidence>
<dbReference type="NCBIfam" id="NF045515">
    <property type="entry name" value="Glp_gephyrin"/>
    <property type="match status" value="1"/>
</dbReference>
<keyword evidence="9 11" id="KW-0501">Molybdenum cofactor biosynthesis</keyword>
<organism evidence="14 15">
    <name type="scientific">Leeuwenhoekiella palythoae</name>
    <dbReference type="NCBI Taxonomy" id="573501"/>
    <lineage>
        <taxon>Bacteria</taxon>
        <taxon>Pseudomonadati</taxon>
        <taxon>Bacteroidota</taxon>
        <taxon>Flavobacteriia</taxon>
        <taxon>Flavobacteriales</taxon>
        <taxon>Flavobacteriaceae</taxon>
        <taxon>Leeuwenhoekiella</taxon>
    </lineage>
</organism>
<dbReference type="Pfam" id="PF03453">
    <property type="entry name" value="MoeA_N"/>
    <property type="match status" value="1"/>
</dbReference>
<dbReference type="GO" id="GO:0061599">
    <property type="term" value="F:molybdopterin molybdotransferase activity"/>
    <property type="evidence" value="ECO:0007669"/>
    <property type="project" value="UniProtKB-UniRule"/>
</dbReference>
<keyword evidence="8 11" id="KW-0460">Magnesium</keyword>
<reference evidence="15" key="1">
    <citation type="submission" date="2016-11" db="EMBL/GenBank/DDBJ databases">
        <authorList>
            <person name="Varghese N."/>
            <person name="Submissions S."/>
        </authorList>
    </citation>
    <scope>NUCLEOTIDE SEQUENCE [LARGE SCALE GENOMIC DNA]</scope>
    <source>
        <strain evidence="15">DSM 19859</strain>
    </source>
</reference>
<name>A0A1M5XSC6_9FLAO</name>
<evidence type="ECO:0000256" key="10">
    <source>
        <dbReference type="ARBA" id="ARBA00047317"/>
    </source>
</evidence>
<dbReference type="STRING" id="573501.SAMN04487999_1686"/>
<dbReference type="InterPro" id="IPR008284">
    <property type="entry name" value="MoCF_biosynth_CS"/>
</dbReference>
<comment type="cofactor">
    <cofactor evidence="1 11">
        <name>Mg(2+)</name>
        <dbReference type="ChEBI" id="CHEBI:18420"/>
    </cofactor>
</comment>
<dbReference type="Pfam" id="PF03454">
    <property type="entry name" value="MoeA_C"/>
    <property type="match status" value="1"/>
</dbReference>
<reference evidence="14" key="2">
    <citation type="submission" date="2016-11" db="EMBL/GenBank/DDBJ databases">
        <authorList>
            <person name="Jaros S."/>
            <person name="Januszkiewicz K."/>
            <person name="Wedrychowicz H."/>
        </authorList>
    </citation>
    <scope>NUCLEOTIDE SEQUENCE [LARGE SCALE GENOMIC DNA]</scope>
    <source>
        <strain evidence="14">DSM 19859</strain>
    </source>
</reference>
<comment type="function">
    <text evidence="2 11">Catalyzes the insertion of molybdate into adenylated molybdopterin with the concomitant release of AMP.</text>
</comment>
<dbReference type="RefSeq" id="WP_072982190.1">
    <property type="nucleotide sequence ID" value="NZ_FQXT01000003.1"/>
</dbReference>
<dbReference type="PANTHER" id="PTHR10192:SF5">
    <property type="entry name" value="GEPHYRIN"/>
    <property type="match status" value="1"/>
</dbReference>
<evidence type="ECO:0000256" key="5">
    <source>
        <dbReference type="ARBA" id="ARBA00022505"/>
    </source>
</evidence>
<feature type="domain" description="MoaB/Mog" evidence="12">
    <location>
        <begin position="172"/>
        <end position="310"/>
    </location>
</feature>
<dbReference type="Gene3D" id="2.40.340.10">
    <property type="entry name" value="MoeA, C-terminal, domain IV"/>
    <property type="match status" value="1"/>
</dbReference>
<dbReference type="PROSITE" id="PS01079">
    <property type="entry name" value="MOCF_BIOSYNTHESIS_2"/>
    <property type="match status" value="1"/>
</dbReference>
<evidence type="ECO:0000256" key="8">
    <source>
        <dbReference type="ARBA" id="ARBA00022842"/>
    </source>
</evidence>
<evidence type="ECO:0000313" key="16">
    <source>
        <dbReference type="Proteomes" id="UP000290037"/>
    </source>
</evidence>
<evidence type="ECO:0000256" key="4">
    <source>
        <dbReference type="ARBA" id="ARBA00010763"/>
    </source>
</evidence>
<dbReference type="InterPro" id="IPR001453">
    <property type="entry name" value="MoaB/Mog_dom"/>
</dbReference>
<dbReference type="SUPFAM" id="SSF63882">
    <property type="entry name" value="MoeA N-terminal region -like"/>
    <property type="match status" value="1"/>
</dbReference>
<evidence type="ECO:0000256" key="3">
    <source>
        <dbReference type="ARBA" id="ARBA00005046"/>
    </source>
</evidence>
<dbReference type="InterPro" id="IPR036425">
    <property type="entry name" value="MoaB/Mog-like_dom_sf"/>
</dbReference>
<sequence>MISVAQAQKIVIEKASLLPRTLVPVSKSRQRYLTEAISAPISLPPFRQSAMDGYAFIYEEGITSLTLAGKVQAGATKVPQLKKGEAIRIFTGAPVPDAANTVIIQEHTQFEDQILHLQKLPAKGANIRPVGEQVTEGVKVLEQGHAINEASIGFLAGLGITEVSVYSLPKVAVLMTGDELQEPGTPLEPNQIYESNGIMLKNALARLGIIEVTLVKAKDTFEETKNSIAQALETHDVLLVSGGISVGDYDFVQEALKANSVTEHFYKVNQKPGKPLWFGTKDSKSVFGLPGNPASSLTAFYVYVLPHLRARMGSLSPFLPTRKARLTEAVKNPIGKTLFLKAGVTDDTITPYTGQASSMLNTYALSNALLVVEEDQEMLEKGQQVGYIDLNF</sequence>
<comment type="similarity">
    <text evidence="4 11">Belongs to the MoeA family.</text>
</comment>
<dbReference type="UniPathway" id="UPA00344"/>
<evidence type="ECO:0000313" key="15">
    <source>
        <dbReference type="Proteomes" id="UP000184240"/>
    </source>
</evidence>
<evidence type="ECO:0000256" key="6">
    <source>
        <dbReference type="ARBA" id="ARBA00022679"/>
    </source>
</evidence>
<evidence type="ECO:0000256" key="11">
    <source>
        <dbReference type="RuleBase" id="RU365090"/>
    </source>
</evidence>
<dbReference type="FunFam" id="3.40.980.10:FF:000004">
    <property type="entry name" value="Molybdopterin molybdenumtransferase"/>
    <property type="match status" value="1"/>
</dbReference>
<dbReference type="InterPro" id="IPR005110">
    <property type="entry name" value="MoeA_linker/N"/>
</dbReference>
<comment type="pathway">
    <text evidence="3 11">Cofactor biosynthesis; molybdopterin biosynthesis.</text>
</comment>
<evidence type="ECO:0000313" key="14">
    <source>
        <dbReference type="EMBL" id="SHI02707.1"/>
    </source>
</evidence>
<dbReference type="SUPFAM" id="SSF53218">
    <property type="entry name" value="Molybdenum cofactor biosynthesis proteins"/>
    <property type="match status" value="1"/>
</dbReference>
<dbReference type="Proteomes" id="UP000184240">
    <property type="component" value="Unassembled WGS sequence"/>
</dbReference>
<keyword evidence="7 11" id="KW-0479">Metal-binding</keyword>
<dbReference type="EMBL" id="FQXT01000003">
    <property type="protein sequence ID" value="SHI02707.1"/>
    <property type="molecule type" value="Genomic_DNA"/>
</dbReference>
<dbReference type="Gene3D" id="3.40.980.10">
    <property type="entry name" value="MoaB/Mog-like domain"/>
    <property type="match status" value="1"/>
</dbReference>
<dbReference type="GO" id="GO:0006777">
    <property type="term" value="P:Mo-molybdopterin cofactor biosynthetic process"/>
    <property type="evidence" value="ECO:0007669"/>
    <property type="project" value="UniProtKB-UniRule"/>
</dbReference>
<dbReference type="EMBL" id="QOVN01000002">
    <property type="protein sequence ID" value="RXG30231.1"/>
    <property type="molecule type" value="Genomic_DNA"/>
</dbReference>
<dbReference type="GO" id="GO:0046872">
    <property type="term" value="F:metal ion binding"/>
    <property type="evidence" value="ECO:0007669"/>
    <property type="project" value="UniProtKB-UniRule"/>
</dbReference>
<dbReference type="SUPFAM" id="SSF63867">
    <property type="entry name" value="MoeA C-terminal domain-like"/>
    <property type="match status" value="1"/>
</dbReference>
<keyword evidence="16" id="KW-1185">Reference proteome</keyword>
<dbReference type="OrthoDB" id="9804758at2"/>
<evidence type="ECO:0000256" key="1">
    <source>
        <dbReference type="ARBA" id="ARBA00001946"/>
    </source>
</evidence>
<evidence type="ECO:0000313" key="13">
    <source>
        <dbReference type="EMBL" id="RXG30231.1"/>
    </source>
</evidence>
<dbReference type="InterPro" id="IPR038987">
    <property type="entry name" value="MoeA-like"/>
</dbReference>
<dbReference type="Gene3D" id="3.90.105.10">
    <property type="entry name" value="Molybdopterin biosynthesis moea protein, domain 2"/>
    <property type="match status" value="1"/>
</dbReference>
<dbReference type="InterPro" id="IPR036135">
    <property type="entry name" value="MoeA_linker/N_sf"/>
</dbReference>
<keyword evidence="5 11" id="KW-0500">Molybdenum</keyword>
<dbReference type="NCBIfam" id="TIGR00177">
    <property type="entry name" value="molyb_syn"/>
    <property type="match status" value="1"/>
</dbReference>
<dbReference type="GO" id="GO:0005829">
    <property type="term" value="C:cytosol"/>
    <property type="evidence" value="ECO:0007669"/>
    <property type="project" value="TreeGrafter"/>
</dbReference>
<dbReference type="Gene3D" id="2.170.190.11">
    <property type="entry name" value="Molybdopterin biosynthesis moea protein, domain 3"/>
    <property type="match status" value="1"/>
</dbReference>
<dbReference type="EC" id="2.10.1.1" evidence="11"/>
<dbReference type="InterPro" id="IPR005111">
    <property type="entry name" value="MoeA_C_domain_IV"/>
</dbReference>
<accession>A0A1M5XSC6</accession>
<dbReference type="SMART" id="SM00852">
    <property type="entry name" value="MoCF_biosynth"/>
    <property type="match status" value="1"/>
</dbReference>
<dbReference type="AlphaFoldDB" id="A0A1M5XSC6"/>
<keyword evidence="6 11" id="KW-0808">Transferase</keyword>
<dbReference type="InterPro" id="IPR036688">
    <property type="entry name" value="MoeA_C_domain_IV_sf"/>
</dbReference>
<protein>
    <recommendedName>
        <fullName evidence="11">Molybdopterin molybdenumtransferase</fullName>
        <ecNumber evidence="11">2.10.1.1</ecNumber>
    </recommendedName>
</protein>
<dbReference type="CDD" id="cd00887">
    <property type="entry name" value="MoeA"/>
    <property type="match status" value="1"/>
</dbReference>
<gene>
    <name evidence="13" type="ORF">DSM01_981</name>
    <name evidence="14" type="ORF">SAMN04487999_1686</name>
</gene>
<dbReference type="Pfam" id="PF00994">
    <property type="entry name" value="MoCF_biosynth"/>
    <property type="match status" value="1"/>
</dbReference>
<evidence type="ECO:0000256" key="9">
    <source>
        <dbReference type="ARBA" id="ARBA00023150"/>
    </source>
</evidence>
<evidence type="ECO:0000256" key="2">
    <source>
        <dbReference type="ARBA" id="ARBA00002901"/>
    </source>
</evidence>